<evidence type="ECO:0000256" key="1">
    <source>
        <dbReference type="SAM" id="Phobius"/>
    </source>
</evidence>
<dbReference type="EMBL" id="JABKKF010000001">
    <property type="protein sequence ID" value="NPD90933.1"/>
    <property type="molecule type" value="Genomic_DNA"/>
</dbReference>
<proteinExistence type="predicted"/>
<protein>
    <submittedName>
        <fullName evidence="2">M50 family metallopeptidase</fullName>
    </submittedName>
</protein>
<feature type="transmembrane region" description="Helical" evidence="1">
    <location>
        <begin position="157"/>
        <end position="176"/>
    </location>
</feature>
<feature type="transmembrane region" description="Helical" evidence="1">
    <location>
        <begin position="48"/>
        <end position="67"/>
    </location>
</feature>
<dbReference type="RefSeq" id="WP_172272456.1">
    <property type="nucleotide sequence ID" value="NZ_CASGMU010000001.1"/>
</dbReference>
<feature type="transmembrane region" description="Helical" evidence="1">
    <location>
        <begin position="7"/>
        <end position="28"/>
    </location>
</feature>
<keyword evidence="1" id="KW-0812">Transmembrane</keyword>
<comment type="caution">
    <text evidence="2">The sequence shown here is derived from an EMBL/GenBank/DDBJ whole genome shotgun (WGS) entry which is preliminary data.</text>
</comment>
<keyword evidence="1" id="KW-1133">Transmembrane helix</keyword>
<reference evidence="2 3" key="1">
    <citation type="submission" date="2020-05" db="EMBL/GenBank/DDBJ databases">
        <title>Distinct polysaccharide utilization as determinants for interspecies competition between intestinal Prevotella spp.</title>
        <authorList>
            <person name="Galvez E.J.C."/>
            <person name="Iljazovic A."/>
            <person name="Strowig T."/>
        </authorList>
    </citation>
    <scope>NUCLEOTIDE SEQUENCE [LARGE SCALE GENOMIC DNA]</scope>
    <source>
        <strain evidence="2 3">PMUR</strain>
    </source>
</reference>
<dbReference type="Proteomes" id="UP000714420">
    <property type="component" value="Unassembled WGS sequence"/>
</dbReference>
<evidence type="ECO:0000313" key="3">
    <source>
        <dbReference type="Proteomes" id="UP000714420"/>
    </source>
</evidence>
<name>A0ABX2AIP4_9BACT</name>
<evidence type="ECO:0000313" key="2">
    <source>
        <dbReference type="EMBL" id="NPD90933.1"/>
    </source>
</evidence>
<feature type="transmembrane region" description="Helical" evidence="1">
    <location>
        <begin position="130"/>
        <end position="151"/>
    </location>
</feature>
<organism evidence="2 3">
    <name type="scientific">Xylanibacter muris</name>
    <dbReference type="NCBI Taxonomy" id="2736290"/>
    <lineage>
        <taxon>Bacteria</taxon>
        <taxon>Pseudomonadati</taxon>
        <taxon>Bacteroidota</taxon>
        <taxon>Bacteroidia</taxon>
        <taxon>Bacteroidales</taxon>
        <taxon>Prevotellaceae</taxon>
        <taxon>Xylanibacter</taxon>
    </lineage>
</organism>
<gene>
    <name evidence="2" type="ORF">HPS56_00910</name>
</gene>
<sequence>MIKFIKIILILSISATIGFFASILGISFVKDIPFAELLDRFSLQWSDAPYFLALILSLTAVLLSAIAGHEAGHLLAGLLTGYKFVSFRIGNLTLMRKDGRLQWRMFGIAGTGGQCLMLPPDRNINDIPVFWYNVGGVAVNIIFAVLSSIPLIALDTVFTNVLFGTAVIINLLLAFINGIPMKISGITNDGYNALMLNRLPETKKYVMNMLRINAAAQDGIRPKDMPAEWFEEQAVTDYGNALAVNMHLICVILKLDRLDFHGALDGFREITDHNNETVGLMRLEASAELAFCALVTGDTPLADKLLDKKLLTYINQFKNVMSSKQRLLWAIAAYKEKNTAKASEILNSIEKKKNKYLMQGEVKSDLAIIRHLSTQIQDIICRKPLTAN</sequence>
<keyword evidence="1" id="KW-0472">Membrane</keyword>
<accession>A0ABX2AIP4</accession>
<keyword evidence="3" id="KW-1185">Reference proteome</keyword>